<feature type="transmembrane region" description="Helical" evidence="8">
    <location>
        <begin position="48"/>
        <end position="68"/>
    </location>
</feature>
<dbReference type="Pfam" id="PF07690">
    <property type="entry name" value="MFS_1"/>
    <property type="match status" value="1"/>
</dbReference>
<reference evidence="10 11" key="1">
    <citation type="submission" date="2021-03" db="EMBL/GenBank/DDBJ databases">
        <title>Genomic Encyclopedia of Type Strains, Phase IV (KMG-IV): sequencing the most valuable type-strain genomes for metagenomic binning, comparative biology and taxonomic classification.</title>
        <authorList>
            <person name="Goeker M."/>
        </authorList>
    </citation>
    <scope>NUCLEOTIDE SEQUENCE [LARGE SCALE GENOMIC DNA]</scope>
    <source>
        <strain evidence="10 11">DSM 28650</strain>
    </source>
</reference>
<sequence>MSYIEKGSKEFKKANAALFAGGFSTFAVLYSTQPLLPYLSKEFNISPATASLSLSVTTISLAISLLIVGSLSEALGRKSVMSFSMFSASILAMLTALTPSFHYLIVLRILQGFVLSGLSAIAMAYLGEEIEEKSLGIAMGMFISGNSLGGMFGRITIGIFTDLFNWRIALFSIGILSLISSILFFILLPPSKHFSPRTLDMKKLTKSMLSHLKNSNLLCLFILGFLLLGSLVSLYNYIGFQLIAPPYSLSPTIVSFIFVLYLCGTFSSTWMGHLADNYGKQKILRIALFIMLAGIGITLTKNLALKILGIALLTFGFFGGHSIASSWVGHLATHDKAQASSLYLFFYYIGSSVGGTSAGTFWTNYGWVGVVGIIVTFIVVAFIVSSKLPKDIVIDNKDKNSCTQ</sequence>
<keyword evidence="6 8" id="KW-1133">Transmembrane helix</keyword>
<dbReference type="PROSITE" id="PS50850">
    <property type="entry name" value="MFS"/>
    <property type="match status" value="1"/>
</dbReference>
<keyword evidence="11" id="KW-1185">Reference proteome</keyword>
<evidence type="ECO:0000256" key="6">
    <source>
        <dbReference type="ARBA" id="ARBA00022989"/>
    </source>
</evidence>
<feature type="transmembrane region" description="Helical" evidence="8">
    <location>
        <begin position="365"/>
        <end position="384"/>
    </location>
</feature>
<keyword evidence="3" id="KW-0813">Transport</keyword>
<dbReference type="Gene3D" id="1.20.1250.20">
    <property type="entry name" value="MFS general substrate transporter like domains"/>
    <property type="match status" value="1"/>
</dbReference>
<dbReference type="CDD" id="cd17324">
    <property type="entry name" value="MFS_NepI_like"/>
    <property type="match status" value="1"/>
</dbReference>
<feature type="transmembrane region" description="Helical" evidence="8">
    <location>
        <begin position="80"/>
        <end position="97"/>
    </location>
</feature>
<evidence type="ECO:0000256" key="4">
    <source>
        <dbReference type="ARBA" id="ARBA00022475"/>
    </source>
</evidence>
<dbReference type="SUPFAM" id="SSF103473">
    <property type="entry name" value="MFS general substrate transporter"/>
    <property type="match status" value="1"/>
</dbReference>
<comment type="subcellular location">
    <subcellularLocation>
        <location evidence="1">Cell membrane</location>
        <topology evidence="1">Multi-pass membrane protein</topology>
    </subcellularLocation>
</comment>
<feature type="transmembrane region" description="Helical" evidence="8">
    <location>
        <begin position="217"/>
        <end position="238"/>
    </location>
</feature>
<dbReference type="Proteomes" id="UP001519308">
    <property type="component" value="Unassembled WGS sequence"/>
</dbReference>
<dbReference type="PANTHER" id="PTHR43271:SF1">
    <property type="entry name" value="INNER MEMBRANE TRANSPORT PROTEIN YNFM"/>
    <property type="match status" value="1"/>
</dbReference>
<feature type="domain" description="Major facilitator superfamily (MFS) profile" evidence="9">
    <location>
        <begin position="10"/>
        <end position="387"/>
    </location>
</feature>
<name>A0ABS4JYL3_9CLOT</name>
<evidence type="ECO:0000256" key="8">
    <source>
        <dbReference type="SAM" id="Phobius"/>
    </source>
</evidence>
<evidence type="ECO:0000256" key="3">
    <source>
        <dbReference type="ARBA" id="ARBA00022448"/>
    </source>
</evidence>
<evidence type="ECO:0000256" key="1">
    <source>
        <dbReference type="ARBA" id="ARBA00004651"/>
    </source>
</evidence>
<evidence type="ECO:0000259" key="9">
    <source>
        <dbReference type="PROSITE" id="PS50850"/>
    </source>
</evidence>
<dbReference type="EMBL" id="JAGGLL010000002">
    <property type="protein sequence ID" value="MBP2020621.1"/>
    <property type="molecule type" value="Genomic_DNA"/>
</dbReference>
<feature type="transmembrane region" description="Helical" evidence="8">
    <location>
        <begin position="16"/>
        <end position="36"/>
    </location>
</feature>
<evidence type="ECO:0000256" key="5">
    <source>
        <dbReference type="ARBA" id="ARBA00022692"/>
    </source>
</evidence>
<evidence type="ECO:0000313" key="10">
    <source>
        <dbReference type="EMBL" id="MBP2020621.1"/>
    </source>
</evidence>
<comment type="similarity">
    <text evidence="2">Belongs to the major facilitator superfamily.</text>
</comment>
<feature type="transmembrane region" description="Helical" evidence="8">
    <location>
        <begin position="250"/>
        <end position="271"/>
    </location>
</feature>
<feature type="transmembrane region" description="Helical" evidence="8">
    <location>
        <begin position="166"/>
        <end position="188"/>
    </location>
</feature>
<keyword evidence="7 8" id="KW-0472">Membrane</keyword>
<dbReference type="RefSeq" id="WP_021285062.1">
    <property type="nucleotide sequence ID" value="NZ_JAGGLL010000002.1"/>
</dbReference>
<feature type="transmembrane region" description="Helical" evidence="8">
    <location>
        <begin position="283"/>
        <end position="301"/>
    </location>
</feature>
<dbReference type="PANTHER" id="PTHR43271">
    <property type="entry name" value="BLL2771 PROTEIN"/>
    <property type="match status" value="1"/>
</dbReference>
<accession>A0ABS4JYL3</accession>
<keyword evidence="5 8" id="KW-0812">Transmembrane</keyword>
<feature type="transmembrane region" description="Helical" evidence="8">
    <location>
        <begin position="307"/>
        <end position="329"/>
    </location>
</feature>
<organism evidence="10 11">
    <name type="scientific">Clostridium punense</name>
    <dbReference type="NCBI Taxonomy" id="1054297"/>
    <lineage>
        <taxon>Bacteria</taxon>
        <taxon>Bacillati</taxon>
        <taxon>Bacillota</taxon>
        <taxon>Clostridia</taxon>
        <taxon>Eubacteriales</taxon>
        <taxon>Clostridiaceae</taxon>
        <taxon>Clostridium</taxon>
    </lineage>
</organism>
<dbReference type="InterPro" id="IPR011701">
    <property type="entry name" value="MFS"/>
</dbReference>
<proteinExistence type="inferred from homology"/>
<dbReference type="InterPro" id="IPR036259">
    <property type="entry name" value="MFS_trans_sf"/>
</dbReference>
<feature type="transmembrane region" description="Helical" evidence="8">
    <location>
        <begin position="138"/>
        <end position="160"/>
    </location>
</feature>
<feature type="transmembrane region" description="Helical" evidence="8">
    <location>
        <begin position="341"/>
        <end position="359"/>
    </location>
</feature>
<dbReference type="InterPro" id="IPR020846">
    <property type="entry name" value="MFS_dom"/>
</dbReference>
<evidence type="ECO:0000313" key="11">
    <source>
        <dbReference type="Proteomes" id="UP001519308"/>
    </source>
</evidence>
<evidence type="ECO:0000256" key="2">
    <source>
        <dbReference type="ARBA" id="ARBA00008335"/>
    </source>
</evidence>
<evidence type="ECO:0000256" key="7">
    <source>
        <dbReference type="ARBA" id="ARBA00023136"/>
    </source>
</evidence>
<gene>
    <name evidence="10" type="ORF">J2Z44_000405</name>
</gene>
<comment type="caution">
    <text evidence="10">The sequence shown here is derived from an EMBL/GenBank/DDBJ whole genome shotgun (WGS) entry which is preliminary data.</text>
</comment>
<keyword evidence="4" id="KW-1003">Cell membrane</keyword>
<protein>
    <submittedName>
        <fullName evidence="10">YNFM family putative membrane transporter</fullName>
    </submittedName>
</protein>
<feature type="transmembrane region" description="Helical" evidence="8">
    <location>
        <begin position="103"/>
        <end position="126"/>
    </location>
</feature>